<sequence>MTLHDLARDAVADQDPAFQDAASQDPASQDPASQDPASQDPASRDLQAELLSLLLGNKKEVFAPATVRRAPRDGRLPASSAQQRLWFLDRLHGANATYSVPFALRIDGDLRVPALRAALQDLVDRHEMLRSTFADEDDELVLRIADRLPLDVPCVEHHGQAPEEAEQHVLAEIAAAARIPFALTDGPLIRAAVHRTAPTRHYLFINFHHTVTDGWSEGVFARELWQLYDGHVSGTPAALPALPLQYADYASWERDSLADGDLRRQLDHWLTRLAGELPTPRLPADRPRPARPTFEGGTVLATLPQDLERRLRDLCRRDGLSPFGVLLAAFNVLLHRYTREEDVIVGAPVANRTRPEFEGIVGFFVNTVALRSRVPGDATLADVLRTTQDTVLAAQAHQEAPFARVVEELAPDRDPGLNPFFQVLCNFLDLADEPTAQGLTTQVLEIEEQVTRFDLEVHFEAKTDGTVCRFVYSKDLYDADRVERMTGHYLAVLRALLTAPDTRVDDVDLLTDAERDQELAGRNATDAPVSPYTLPELIEAQVARTPDATAVVFEGQTLSYAELNDRANRLAHALIARGAGPERPVALLVPRSLDMITGLVAVFKSGAGYLPVDPDYPRDRITYLLQDAAPTLVLAHSRTAGLVPDGLPTLLLDDPALVAETAARSAADPTDADRTTPLHDLNTAYVIYTSGSTGRPKGVLMPAAGPRNLVLWQRDVMTGMTGVRTAQFTAVGFDVSVQEILGSLISGKTLVVPTEDTRRSAEQLARWLDRHDVNEFYAPAPVIDAVYEAADELGLALPCLTDVQQAGEALTLNERARGRHADPAHRLHNLYGPAEAHGATVYSLPGDSSAWPDAAPIGGPIANTRVYLLDDRLRPVPEGVPGEIYIGGEGVARGYADRPGLTAERFVADPYGPPGSRVYRSGDLARRRSDGALEFLGRADHQVKIRGIRIEPGEIETVLARHPSVTQVAVIARDDRPGGKYLVAYVVPHPGHTWDAAELRRHAEEFLLKAMVPTAFVALDAFPLSPNGKLDRRALPAPPLDAELTGRAPRTALERALCALFGEVLDRPWDSIDDNFFAFGGHSLLATRLISRIRSELGAELAIRTVFETPTVAAVAETLAETLAGSGSGAPRQALVRAERPAAVPLSSAQRRLWFLNRFENQRAVYNMPSAIRLTGALDVPALQAALGDLVGRHESLRTVYPDSAHGPYQRVLDVEAARPLLRTEQIPEADVAAGVSRIAAAGFDVTADPPVRAHLFTTGPDAYVFVLVVHHIAGDGWSMGPLWRDLSAAYTARLAGTPYTGSELPVQYADYTLWQRDLLGDEDDPDSAASRQLAHWREALDGVAEETALPTDRPRPTVASHRGGLAPFHVPAALHRRLLDVAEQTDSSLFMVVQTALAALLTRLGGSTDIVIGTPIAGRTDEALDDLVGFFVNTLALRTDTSGDPTARELLRRVRATDLAAYENQDVPFERLVEVLNPVRSMARHPLFQVMLSLHNTSEDLPDLPSVTAENVPVENDAALFDLHVDLTESRTGDGTPGGMDCYVEYSEDLFERDTAEDFGARLVRMLAAFADDLDLRTAAVDLLGPDERELLLTGRNDTDRPAAPDTLVRRFEEQAARTPDAPALRTSGQTLSYARLNARANRIARRLIARGAGPEDLVALVLPRSAEMVTAMLGVLKAGAAYLPVDPTQPEARTAGVLADAAPAVVLTAATVGEMLDGEGAYDLVGNPGDEVPRGNPGDADPMGNPGDADRVRPLTPAHPAYVIYTSGSTGRPKGVVVEHRSVVNFVDGTNAHYGLTSADTALHFGTPTFDVSVLEIFCPLLTGATLVVADVDQRRDPELLTGFIREQAVTMAFLPPALLPLLDPDRLTCLRIVAVGGEACPAGLAGTWATDERRFINNYGPTESTVAVTMTDCLPGHDQNPPIGHPIDNVRVYVLDGDLNPVPAGVAGELYVAGGGLARGYLGRAGLTAERFVACPYGDPGTRMYRTGDLVRWRRDGELDFLGRADDQVKIRGFRIEPGEVEAVLAAHPAVGQVRVLAVDLPAAGLGLVAYVVPSASAVTSASSASSASAVLSGEARAADVEALLRRHAEAALPAHMVPSAFCVLDDDALPMTPHGKLDRNKLLSLDLRTEERPRQAPETETERAVAAIWETVLGGGPVGRDESFFALGGHSLLVVQAVNAIRTRFGISLPIQRFFQEPSVARLARAIDLTLAAPAPDPADDGPRIVRRGRTARTAPTAGGHR</sequence>
<dbReference type="NCBIfam" id="TIGR01733">
    <property type="entry name" value="AA-adenyl-dom"/>
    <property type="match status" value="2"/>
</dbReference>
<dbReference type="InterPro" id="IPR029058">
    <property type="entry name" value="AB_hydrolase_fold"/>
</dbReference>
<dbReference type="PANTHER" id="PTHR45527:SF1">
    <property type="entry name" value="FATTY ACID SYNTHASE"/>
    <property type="match status" value="1"/>
</dbReference>
<keyword evidence="7" id="KW-1185">Reference proteome</keyword>
<dbReference type="SUPFAM" id="SSF47336">
    <property type="entry name" value="ACP-like"/>
    <property type="match status" value="2"/>
</dbReference>
<dbReference type="InterPro" id="IPR036736">
    <property type="entry name" value="ACP-like_sf"/>
</dbReference>
<accession>A0ABV3CNZ2</accession>
<reference evidence="6 7" key="1">
    <citation type="submission" date="2024-06" db="EMBL/GenBank/DDBJ databases">
        <title>The Natural Products Discovery Center: Release of the First 8490 Sequenced Strains for Exploring Actinobacteria Biosynthetic Diversity.</title>
        <authorList>
            <person name="Kalkreuter E."/>
            <person name="Kautsar S.A."/>
            <person name="Yang D."/>
            <person name="Bader C.D."/>
            <person name="Teijaro C.N."/>
            <person name="Fluegel L."/>
            <person name="Davis C.M."/>
            <person name="Simpson J.R."/>
            <person name="Lauterbach L."/>
            <person name="Steele A.D."/>
            <person name="Gui C."/>
            <person name="Meng S."/>
            <person name="Li G."/>
            <person name="Viehrig K."/>
            <person name="Ye F."/>
            <person name="Su P."/>
            <person name="Kiefer A.F."/>
            <person name="Nichols A."/>
            <person name="Cepeda A.J."/>
            <person name="Yan W."/>
            <person name="Fan B."/>
            <person name="Jiang Y."/>
            <person name="Adhikari A."/>
            <person name="Zheng C.-J."/>
            <person name="Schuster L."/>
            <person name="Cowan T.M."/>
            <person name="Smanski M.J."/>
            <person name="Chevrette M.G."/>
            <person name="De Carvalho L.P.S."/>
            <person name="Shen B."/>
        </authorList>
    </citation>
    <scope>NUCLEOTIDE SEQUENCE [LARGE SCALE GENOMIC DNA]</scope>
    <source>
        <strain evidence="6 7">NPDC045705</strain>
    </source>
</reference>
<dbReference type="EMBL" id="JBEZAM010000001">
    <property type="protein sequence ID" value="MEU7291931.1"/>
    <property type="molecule type" value="Genomic_DNA"/>
</dbReference>
<evidence type="ECO:0000313" key="6">
    <source>
        <dbReference type="EMBL" id="MEU7291931.1"/>
    </source>
</evidence>
<evidence type="ECO:0000313" key="7">
    <source>
        <dbReference type="Proteomes" id="UP001551210"/>
    </source>
</evidence>
<dbReference type="InterPro" id="IPR001242">
    <property type="entry name" value="Condensation_dom"/>
</dbReference>
<dbReference type="InterPro" id="IPR009081">
    <property type="entry name" value="PP-bd_ACP"/>
</dbReference>
<feature type="region of interest" description="Disordered" evidence="4">
    <location>
        <begin position="1"/>
        <end position="43"/>
    </location>
</feature>
<dbReference type="Gene3D" id="2.30.38.10">
    <property type="entry name" value="Luciferase, Domain 3"/>
    <property type="match status" value="2"/>
</dbReference>
<keyword evidence="3" id="KW-0597">Phosphoprotein</keyword>
<dbReference type="Pfam" id="PF00668">
    <property type="entry name" value="Condensation"/>
    <property type="match status" value="2"/>
</dbReference>
<evidence type="ECO:0000256" key="4">
    <source>
        <dbReference type="SAM" id="MobiDB-lite"/>
    </source>
</evidence>
<dbReference type="CDD" id="cd17651">
    <property type="entry name" value="A_NRPS_VisG_like"/>
    <property type="match status" value="1"/>
</dbReference>
<name>A0ABV3CNZ2_STREX</name>
<dbReference type="CDD" id="cd19531">
    <property type="entry name" value="LCL_NRPS-like"/>
    <property type="match status" value="1"/>
</dbReference>
<protein>
    <submittedName>
        <fullName evidence="6">Amino acid adenylation domain-containing protein</fullName>
    </submittedName>
</protein>
<evidence type="ECO:0000256" key="3">
    <source>
        <dbReference type="ARBA" id="ARBA00022553"/>
    </source>
</evidence>
<dbReference type="InterPro" id="IPR020806">
    <property type="entry name" value="PKS_PP-bd"/>
</dbReference>
<comment type="caution">
    <text evidence="6">The sequence shown here is derived from an EMBL/GenBank/DDBJ whole genome shotgun (WGS) entry which is preliminary data.</text>
</comment>
<dbReference type="PROSITE" id="PS00455">
    <property type="entry name" value="AMP_BINDING"/>
    <property type="match status" value="2"/>
</dbReference>
<dbReference type="Gene3D" id="3.40.50.980">
    <property type="match status" value="4"/>
</dbReference>
<dbReference type="SUPFAM" id="SSF56801">
    <property type="entry name" value="Acetyl-CoA synthetase-like"/>
    <property type="match status" value="2"/>
</dbReference>
<keyword evidence="2" id="KW-0596">Phosphopantetheine</keyword>
<dbReference type="InterPro" id="IPR023213">
    <property type="entry name" value="CAT-like_dom_sf"/>
</dbReference>
<dbReference type="Gene3D" id="3.30.300.30">
    <property type="match status" value="2"/>
</dbReference>
<dbReference type="Gene3D" id="3.30.559.30">
    <property type="entry name" value="Nonribosomal peptide synthetase, condensation domain"/>
    <property type="match status" value="2"/>
</dbReference>
<dbReference type="InterPro" id="IPR000873">
    <property type="entry name" value="AMP-dep_synth/lig_dom"/>
</dbReference>
<dbReference type="PANTHER" id="PTHR45527">
    <property type="entry name" value="NONRIBOSOMAL PEPTIDE SYNTHETASE"/>
    <property type="match status" value="1"/>
</dbReference>
<dbReference type="PROSITE" id="PS00012">
    <property type="entry name" value="PHOSPHOPANTETHEINE"/>
    <property type="match status" value="2"/>
</dbReference>
<feature type="compositionally biased region" description="Polar residues" evidence="4">
    <location>
        <begin position="21"/>
        <end position="41"/>
    </location>
</feature>
<comment type="cofactor">
    <cofactor evidence="1">
        <name>pantetheine 4'-phosphate</name>
        <dbReference type="ChEBI" id="CHEBI:47942"/>
    </cofactor>
</comment>
<feature type="region of interest" description="Disordered" evidence="4">
    <location>
        <begin position="1729"/>
        <end position="1748"/>
    </location>
</feature>
<dbReference type="InterPro" id="IPR045851">
    <property type="entry name" value="AMP-bd_C_sf"/>
</dbReference>
<gene>
    <name evidence="6" type="ORF">AB0A76_01805</name>
</gene>
<dbReference type="InterPro" id="IPR006162">
    <property type="entry name" value="Ppantetheine_attach_site"/>
</dbReference>
<feature type="region of interest" description="Disordered" evidence="4">
    <location>
        <begin position="2217"/>
        <end position="2246"/>
    </location>
</feature>
<feature type="domain" description="Carrier" evidence="5">
    <location>
        <begin position="1048"/>
        <end position="1123"/>
    </location>
</feature>
<dbReference type="SMART" id="SM00823">
    <property type="entry name" value="PKS_PP"/>
    <property type="match status" value="2"/>
</dbReference>
<evidence type="ECO:0000256" key="1">
    <source>
        <dbReference type="ARBA" id="ARBA00001957"/>
    </source>
</evidence>
<dbReference type="Pfam" id="PF13193">
    <property type="entry name" value="AMP-binding_C"/>
    <property type="match status" value="2"/>
</dbReference>
<dbReference type="InterPro" id="IPR020845">
    <property type="entry name" value="AMP-binding_CS"/>
</dbReference>
<dbReference type="CDD" id="cd05930">
    <property type="entry name" value="A_NRPS"/>
    <property type="match status" value="1"/>
</dbReference>
<dbReference type="InterPro" id="IPR010071">
    <property type="entry name" value="AA_adenyl_dom"/>
</dbReference>
<evidence type="ECO:0000259" key="5">
    <source>
        <dbReference type="PROSITE" id="PS50075"/>
    </source>
</evidence>
<feature type="compositionally biased region" description="Basic and acidic residues" evidence="4">
    <location>
        <begin position="1"/>
        <end position="11"/>
    </location>
</feature>
<dbReference type="PROSITE" id="PS50075">
    <property type="entry name" value="CARRIER"/>
    <property type="match status" value="2"/>
</dbReference>
<feature type="compositionally biased region" description="Low complexity" evidence="4">
    <location>
        <begin position="2236"/>
        <end position="2246"/>
    </location>
</feature>
<evidence type="ECO:0000256" key="2">
    <source>
        <dbReference type="ARBA" id="ARBA00022450"/>
    </source>
</evidence>
<dbReference type="Gene3D" id="1.10.1200.10">
    <property type="entry name" value="ACP-like"/>
    <property type="match status" value="1"/>
</dbReference>
<dbReference type="RefSeq" id="WP_359203307.1">
    <property type="nucleotide sequence ID" value="NZ_JBEZAM010000001.1"/>
</dbReference>
<dbReference type="Pfam" id="PF00501">
    <property type="entry name" value="AMP-binding"/>
    <property type="match status" value="2"/>
</dbReference>
<dbReference type="Gene3D" id="3.40.50.1820">
    <property type="entry name" value="alpha/beta hydrolase"/>
    <property type="match status" value="1"/>
</dbReference>
<dbReference type="Proteomes" id="UP001551210">
    <property type="component" value="Unassembled WGS sequence"/>
</dbReference>
<dbReference type="Gene3D" id="3.30.559.10">
    <property type="entry name" value="Chloramphenicol acetyltransferase-like domain"/>
    <property type="match status" value="2"/>
</dbReference>
<feature type="domain" description="Carrier" evidence="5">
    <location>
        <begin position="2140"/>
        <end position="2215"/>
    </location>
</feature>
<dbReference type="Pfam" id="PF00550">
    <property type="entry name" value="PP-binding"/>
    <property type="match status" value="2"/>
</dbReference>
<dbReference type="InterPro" id="IPR025110">
    <property type="entry name" value="AMP-bd_C"/>
</dbReference>
<dbReference type="CDD" id="cd19540">
    <property type="entry name" value="LCL_NRPS-like"/>
    <property type="match status" value="1"/>
</dbReference>
<proteinExistence type="predicted"/>
<organism evidence="6 7">
    <name type="scientific">Streptomyces exfoliatus</name>
    <name type="common">Streptomyces hydrogenans</name>
    <dbReference type="NCBI Taxonomy" id="1905"/>
    <lineage>
        <taxon>Bacteria</taxon>
        <taxon>Bacillati</taxon>
        <taxon>Actinomycetota</taxon>
        <taxon>Actinomycetes</taxon>
        <taxon>Kitasatosporales</taxon>
        <taxon>Streptomycetaceae</taxon>
        <taxon>Streptomyces</taxon>
    </lineage>
</organism>
<dbReference type="SUPFAM" id="SSF52777">
    <property type="entry name" value="CoA-dependent acyltransferases"/>
    <property type="match status" value="4"/>
</dbReference>